<feature type="non-terminal residue" evidence="1">
    <location>
        <position position="134"/>
    </location>
</feature>
<name>A0A8J9V784_9NEOP</name>
<sequence length="134" mass="15241">MAVPNHPPTVSKTMPSHRFTMNFHAPDLTKAWRDFLISFRIYITAHDLSDDEEDRRKVAILLNILVSNALPIFNSFDLKLESTPLTTLVLRCGAYFTPNVNPTIEGHKLFNRKQGTDDDIDTYALVYNAPLVHS</sequence>
<dbReference type="OrthoDB" id="2286242at2759"/>
<dbReference type="Proteomes" id="UP000838878">
    <property type="component" value="Chromosome 9"/>
</dbReference>
<accession>A0A8J9V784</accession>
<dbReference type="AlphaFoldDB" id="A0A8J9V784"/>
<dbReference type="EMBL" id="OV170229">
    <property type="protein sequence ID" value="CAH0731404.1"/>
    <property type="molecule type" value="Genomic_DNA"/>
</dbReference>
<evidence type="ECO:0000313" key="1">
    <source>
        <dbReference type="EMBL" id="CAH0731404.1"/>
    </source>
</evidence>
<evidence type="ECO:0000313" key="2">
    <source>
        <dbReference type="Proteomes" id="UP000838878"/>
    </source>
</evidence>
<organism evidence="1 2">
    <name type="scientific">Brenthis ino</name>
    <name type="common">lesser marbled fritillary</name>
    <dbReference type="NCBI Taxonomy" id="405034"/>
    <lineage>
        <taxon>Eukaryota</taxon>
        <taxon>Metazoa</taxon>
        <taxon>Ecdysozoa</taxon>
        <taxon>Arthropoda</taxon>
        <taxon>Hexapoda</taxon>
        <taxon>Insecta</taxon>
        <taxon>Pterygota</taxon>
        <taxon>Neoptera</taxon>
        <taxon>Endopterygota</taxon>
        <taxon>Lepidoptera</taxon>
        <taxon>Glossata</taxon>
        <taxon>Ditrysia</taxon>
        <taxon>Papilionoidea</taxon>
        <taxon>Nymphalidae</taxon>
        <taxon>Heliconiinae</taxon>
        <taxon>Argynnini</taxon>
        <taxon>Brenthis</taxon>
    </lineage>
</organism>
<protein>
    <submittedName>
        <fullName evidence="1">Uncharacterized protein</fullName>
    </submittedName>
</protein>
<reference evidence="1" key="1">
    <citation type="submission" date="2021-12" db="EMBL/GenBank/DDBJ databases">
        <authorList>
            <person name="Martin H S."/>
        </authorList>
    </citation>
    <scope>NUCLEOTIDE SEQUENCE</scope>
</reference>
<gene>
    <name evidence="1" type="ORF">BINO364_LOCUS16283</name>
</gene>
<keyword evidence="2" id="KW-1185">Reference proteome</keyword>
<proteinExistence type="predicted"/>